<evidence type="ECO:0000256" key="9">
    <source>
        <dbReference type="ARBA" id="ARBA00023180"/>
    </source>
</evidence>
<dbReference type="SMART" id="SM00085">
    <property type="entry name" value="PA2c"/>
    <property type="match status" value="2"/>
</dbReference>
<feature type="binding site" evidence="14">
    <location>
        <position position="310"/>
    </location>
    <ligand>
        <name>Ca(2+)</name>
        <dbReference type="ChEBI" id="CHEBI:29108"/>
    </ligand>
</feature>
<dbReference type="FunFam" id="1.20.90.10:FF:000009">
    <property type="entry name" value="Otoconin-90"/>
    <property type="match status" value="1"/>
</dbReference>
<feature type="binding site" evidence="14">
    <location>
        <position position="308"/>
    </location>
    <ligand>
        <name>Ca(2+)</name>
        <dbReference type="ChEBI" id="CHEBI:29108"/>
    </ligand>
</feature>
<feature type="compositionally biased region" description="Low complexity" evidence="18">
    <location>
        <begin position="443"/>
        <end position="454"/>
    </location>
</feature>
<dbReference type="PROSITE" id="PS00118">
    <property type="entry name" value="PA2_HIS"/>
    <property type="match status" value="2"/>
</dbReference>
<accession>A0A9J7K071</accession>
<evidence type="ECO:0000256" key="17">
    <source>
        <dbReference type="RuleBase" id="RU361236"/>
    </source>
</evidence>
<dbReference type="InterPro" id="IPR041798">
    <property type="entry name" value="Otoconin-90"/>
</dbReference>
<dbReference type="PRINTS" id="PR00389">
    <property type="entry name" value="PHPHLIPASEA2"/>
</dbReference>
<feature type="domain" description="Phospholipase A2-like central" evidence="19">
    <location>
        <begin position="74"/>
        <end position="190"/>
    </location>
</feature>
<comment type="similarity">
    <text evidence="2 16">Belongs to the phospholipase A2 family.</text>
</comment>
<dbReference type="Pfam" id="PF00068">
    <property type="entry name" value="Phospholip_A2_1"/>
    <property type="match status" value="2"/>
</dbReference>
<dbReference type="InterPro" id="IPR016090">
    <property type="entry name" value="PLA2-like_dom"/>
</dbReference>
<comment type="function">
    <text evidence="10">Major protein of the otoconia, a calcium carbonate structure in the saccule and utricle of the ear. Together with OTOL1, acts as a scaffold for otoconia biomineralization: sequesters calcium and forms interconnecting fibrils between otoconia that are incorporated into the calcium crystal structure. Together with OTOL1, modulates calcite crystal morphology and growth kinetics. It is unlikely that this protein has phospholipase A2 activity.</text>
</comment>
<keyword evidence="5 17" id="KW-0732">Signal</keyword>
<keyword evidence="8 15" id="KW-1015">Disulfide bond</keyword>
<evidence type="ECO:0000256" key="15">
    <source>
        <dbReference type="PIRSR" id="PIRSR601211-3"/>
    </source>
</evidence>
<dbReference type="InterPro" id="IPR036444">
    <property type="entry name" value="PLipase_A2_dom_sf"/>
</dbReference>
<dbReference type="GO" id="GO:0016042">
    <property type="term" value="P:lipid catabolic process"/>
    <property type="evidence" value="ECO:0007669"/>
    <property type="project" value="InterPro"/>
</dbReference>
<reference evidence="20" key="2">
    <citation type="journal article" date="2020" name="Biotechnol. Bioeng.">
        <title>Chromosome-scale scaffolds for the Chinese hamster reference genome assembly to facilitate the study of the CHO epigenome.</title>
        <authorList>
            <person name="Hilliard W."/>
            <person name="MacDonald M."/>
            <person name="Lee K.H."/>
        </authorList>
    </citation>
    <scope>NUCLEOTIDE SEQUENCE [LARGE SCALE GENOMIC DNA]</scope>
    <source>
        <strain evidence="20">17A/GY</strain>
    </source>
</reference>
<keyword evidence="7 14" id="KW-0106">Calcium</keyword>
<dbReference type="PANTHER" id="PTHR11716:SF1">
    <property type="entry name" value="OTOCONIN-90"/>
    <property type="match status" value="1"/>
</dbReference>
<dbReference type="CTD" id="729330"/>
<feature type="disulfide bond" evidence="15">
    <location>
        <begin position="359"/>
        <end position="370"/>
    </location>
</feature>
<evidence type="ECO:0000256" key="5">
    <source>
        <dbReference type="ARBA" id="ARBA00022729"/>
    </source>
</evidence>
<evidence type="ECO:0000256" key="4">
    <source>
        <dbReference type="ARBA" id="ARBA00022723"/>
    </source>
</evidence>
<comment type="subunit">
    <text evidence="11">Interacts with OTOL1.</text>
</comment>
<keyword evidence="9" id="KW-0325">Glycoprotein</keyword>
<evidence type="ECO:0000256" key="6">
    <source>
        <dbReference type="ARBA" id="ARBA00022737"/>
    </source>
</evidence>
<evidence type="ECO:0000256" key="16">
    <source>
        <dbReference type="RuleBase" id="RU003654"/>
    </source>
</evidence>
<feature type="disulfide bond" evidence="15">
    <location>
        <begin position="340"/>
        <end position="365"/>
    </location>
</feature>
<feature type="active site" evidence="13">
    <location>
        <position position="328"/>
    </location>
</feature>
<evidence type="ECO:0000313" key="20">
    <source>
        <dbReference type="Proteomes" id="UP001108280"/>
    </source>
</evidence>
<dbReference type="PANTHER" id="PTHR11716">
    <property type="entry name" value="PHOSPHOLIPASE A2 FAMILY MEMBER"/>
    <property type="match status" value="1"/>
</dbReference>
<reference evidence="21" key="3">
    <citation type="submission" date="2025-08" db="UniProtKB">
        <authorList>
            <consortium name="RefSeq"/>
        </authorList>
    </citation>
    <scope>IDENTIFICATION</scope>
    <source>
        <strain evidence="21">17A/GY</strain>
        <tissue evidence="21">Liver</tissue>
    </source>
</reference>
<dbReference type="InterPro" id="IPR033113">
    <property type="entry name" value="PLA2_histidine"/>
</dbReference>
<evidence type="ECO:0000256" key="8">
    <source>
        <dbReference type="ARBA" id="ARBA00023157"/>
    </source>
</evidence>
<dbReference type="CDD" id="cd04707">
    <property type="entry name" value="otoconin_90"/>
    <property type="match status" value="2"/>
</dbReference>
<evidence type="ECO:0000256" key="2">
    <source>
        <dbReference type="ARBA" id="ARBA00007056"/>
    </source>
</evidence>
<dbReference type="RefSeq" id="XP_027287363.1">
    <property type="nucleotide sequence ID" value="XM_027431562.2"/>
</dbReference>
<feature type="domain" description="Phospholipase A2-like central" evidence="19">
    <location>
        <begin position="283"/>
        <end position="398"/>
    </location>
</feature>
<feature type="disulfide bond" evidence="15">
    <location>
        <begin position="309"/>
        <end position="325"/>
    </location>
</feature>
<feature type="signal peptide" evidence="17">
    <location>
        <begin position="1"/>
        <end position="19"/>
    </location>
</feature>
<feature type="chain" id="PRO_5039962162" description="Otoconin-90" evidence="17">
    <location>
        <begin position="20"/>
        <end position="454"/>
    </location>
</feature>
<dbReference type="GO" id="GO:0006644">
    <property type="term" value="P:phospholipid metabolic process"/>
    <property type="evidence" value="ECO:0007669"/>
    <property type="project" value="InterPro"/>
</dbReference>
<keyword evidence="4 14" id="KW-0479">Metal-binding</keyword>
<dbReference type="SUPFAM" id="SSF48619">
    <property type="entry name" value="Phospholipase A2, PLA2"/>
    <property type="match status" value="2"/>
</dbReference>
<evidence type="ECO:0000256" key="10">
    <source>
        <dbReference type="ARBA" id="ARBA00059270"/>
    </source>
</evidence>
<evidence type="ECO:0000256" key="3">
    <source>
        <dbReference type="ARBA" id="ARBA00022525"/>
    </source>
</evidence>
<dbReference type="FunFam" id="1.20.90.10:FF:000006">
    <property type="entry name" value="Otoconin-90"/>
    <property type="match status" value="1"/>
</dbReference>
<sequence>MIALLVACMLMAPCVGGHALDTPNPQELPPGLSKNTNVTFFNGVFKNVESVVEIFDCLGSHFTWLQAVFTNFPLLLQFVNSMRCVAGLCPRDFEDYGCACRFDMEGLPVDESDSCCFQHRRCYEEAVEMDCLQDPAKLSADVDCINKQIMCESEDPCERLLCTCDKVAVECLAQSSVNSSLNFLDASFCLAQTPETTSVKAPATLLPRESLQDLQGMGAARTTSSPGSAEIAARAEGAMHVPGGLKTSSLEVSSVVNGSQETPGKACERLAFLRLGDGDSTQTLRQLGEMLFCLTSRCPEEFESYGCYCGREGRGEPRDTLDRCCLSHHCCLEQVRPLGCLRRSRSRSSVVCEDHTPKCVGQSLCEKLLCACDQMAAECMASASFNQSLKSPDLPECRGKPVSCEDGVLGGDLASSEASSSEENSEEATPQMERVRRFLEKSPGPLGTRPLGGR</sequence>
<dbReference type="KEGG" id="cge:100754087"/>
<dbReference type="Proteomes" id="UP001108280">
    <property type="component" value="Chromosome 10"/>
</dbReference>
<dbReference type="AlphaFoldDB" id="A0A9J7K071"/>
<dbReference type="GO" id="GO:0005543">
    <property type="term" value="F:phospholipid binding"/>
    <property type="evidence" value="ECO:0007669"/>
    <property type="project" value="TreeGrafter"/>
</dbReference>
<evidence type="ECO:0000256" key="11">
    <source>
        <dbReference type="ARBA" id="ARBA00062863"/>
    </source>
</evidence>
<evidence type="ECO:0000256" key="12">
    <source>
        <dbReference type="ARBA" id="ARBA00072093"/>
    </source>
</evidence>
<feature type="active site" evidence="13">
    <location>
        <position position="373"/>
    </location>
</feature>
<comment type="cofactor">
    <cofactor evidence="14">
        <name>Ca(2+)</name>
        <dbReference type="ChEBI" id="CHEBI:29108"/>
    </cofactor>
    <text evidence="14">Binds 1 Ca(2+) ion per subunit.</text>
</comment>
<name>A0A9J7K071_CRIGR</name>
<dbReference type="Gene3D" id="1.20.90.10">
    <property type="entry name" value="Phospholipase A2 domain"/>
    <property type="match status" value="2"/>
</dbReference>
<dbReference type="GO" id="GO:0005509">
    <property type="term" value="F:calcium ion binding"/>
    <property type="evidence" value="ECO:0007669"/>
    <property type="project" value="InterPro"/>
</dbReference>
<dbReference type="GeneID" id="100754087"/>
<dbReference type="InterPro" id="IPR001211">
    <property type="entry name" value="PLA2"/>
</dbReference>
<keyword evidence="3 17" id="KW-0964">Secreted</keyword>
<reference evidence="20" key="1">
    <citation type="journal article" date="2018" name="Biotechnol. Bioeng.">
        <title>A reference genome of the Chinese hamster based on a hybrid assembly strategy.</title>
        <authorList>
            <person name="Rupp O."/>
            <person name="MacDonald M.L."/>
            <person name="Li S."/>
            <person name="Dhiman H."/>
            <person name="Polson S."/>
            <person name="Griep S."/>
            <person name="Heffner K."/>
            <person name="Hernandez I."/>
            <person name="Brinkrolf K."/>
            <person name="Jadhav V."/>
            <person name="Samoudi M."/>
            <person name="Hao H."/>
            <person name="Kingham B."/>
            <person name="Goesmann A."/>
            <person name="Betenbaugh M.J."/>
            <person name="Lewis N.E."/>
            <person name="Borth N."/>
            <person name="Lee K.H."/>
        </authorList>
    </citation>
    <scope>NUCLEOTIDE SEQUENCE [LARGE SCALE GENOMIC DNA]</scope>
    <source>
        <strain evidence="20">17A/GY</strain>
    </source>
</reference>
<evidence type="ECO:0000259" key="19">
    <source>
        <dbReference type="SMART" id="SM00085"/>
    </source>
</evidence>
<dbReference type="PROSITE" id="PS00119">
    <property type="entry name" value="PA2_ASP"/>
    <property type="match status" value="1"/>
</dbReference>
<keyword evidence="6" id="KW-0677">Repeat</keyword>
<dbReference type="GO" id="GO:0005576">
    <property type="term" value="C:extracellular region"/>
    <property type="evidence" value="ECO:0007669"/>
    <property type="project" value="UniProtKB-SubCell"/>
</dbReference>
<feature type="disulfide bond" evidence="15">
    <location>
        <begin position="331"/>
        <end position="372"/>
    </location>
</feature>
<feature type="disulfide bond" evidence="15">
    <location>
        <begin position="324"/>
        <end position="379"/>
    </location>
</feature>
<comment type="subcellular location">
    <subcellularLocation>
        <location evidence="1 17">Secreted</location>
    </subcellularLocation>
</comment>
<gene>
    <name evidence="21" type="primary">Oc90</name>
</gene>
<evidence type="ECO:0000256" key="14">
    <source>
        <dbReference type="PIRSR" id="PIRSR601211-2"/>
    </source>
</evidence>
<evidence type="ECO:0000313" key="21">
    <source>
        <dbReference type="RefSeq" id="XP_027287363.1"/>
    </source>
</evidence>
<keyword evidence="20" id="KW-1185">Reference proteome</keyword>
<dbReference type="GO" id="GO:0047498">
    <property type="term" value="F:calcium-dependent phospholipase A2 activity"/>
    <property type="evidence" value="ECO:0007669"/>
    <property type="project" value="TreeGrafter"/>
</dbReference>
<evidence type="ECO:0000256" key="7">
    <source>
        <dbReference type="ARBA" id="ARBA00022837"/>
    </source>
</evidence>
<evidence type="ECO:0000256" key="1">
    <source>
        <dbReference type="ARBA" id="ARBA00004613"/>
    </source>
</evidence>
<proteinExistence type="inferred from homology"/>
<organism evidence="20 21">
    <name type="scientific">Cricetulus griseus</name>
    <name type="common">Chinese hamster</name>
    <name type="synonym">Cricetulus barabensis griseus</name>
    <dbReference type="NCBI Taxonomy" id="10029"/>
    <lineage>
        <taxon>Eukaryota</taxon>
        <taxon>Metazoa</taxon>
        <taxon>Chordata</taxon>
        <taxon>Craniata</taxon>
        <taxon>Vertebrata</taxon>
        <taxon>Euteleostomi</taxon>
        <taxon>Mammalia</taxon>
        <taxon>Eutheria</taxon>
        <taxon>Euarchontoglires</taxon>
        <taxon>Glires</taxon>
        <taxon>Rodentia</taxon>
        <taxon>Myomorpha</taxon>
        <taxon>Muroidea</taxon>
        <taxon>Cricetidae</taxon>
        <taxon>Cricetinae</taxon>
        <taxon>Cricetulus</taxon>
    </lineage>
</organism>
<feature type="region of interest" description="Disordered" evidence="18">
    <location>
        <begin position="410"/>
        <end position="454"/>
    </location>
</feature>
<dbReference type="InterPro" id="IPR033112">
    <property type="entry name" value="PLA2_Asp_AS"/>
</dbReference>
<dbReference type="GO" id="GO:0050482">
    <property type="term" value="P:arachidonate secretion"/>
    <property type="evidence" value="ECO:0007669"/>
    <property type="project" value="InterPro"/>
</dbReference>
<evidence type="ECO:0000256" key="13">
    <source>
        <dbReference type="PIRSR" id="PIRSR601211-1"/>
    </source>
</evidence>
<evidence type="ECO:0000256" key="18">
    <source>
        <dbReference type="SAM" id="MobiDB-lite"/>
    </source>
</evidence>
<protein>
    <recommendedName>
        <fullName evidence="12">Otoconin-90</fullName>
    </recommendedName>
</protein>